<protein>
    <recommendedName>
        <fullName evidence="17">Sodium/proline symporter</fullName>
    </recommendedName>
</protein>
<keyword evidence="16" id="KW-1185">Reference proteome</keyword>
<feature type="transmembrane region" description="Helical" evidence="14">
    <location>
        <begin position="185"/>
        <end position="203"/>
    </location>
</feature>
<dbReference type="GO" id="GO:0015193">
    <property type="term" value="F:L-proline transmembrane transporter activity"/>
    <property type="evidence" value="ECO:0007669"/>
    <property type="project" value="TreeGrafter"/>
</dbReference>
<dbReference type="PANTHER" id="PTHR48086:SF3">
    <property type="entry name" value="SODIUM_PROLINE SYMPORTER"/>
    <property type="match status" value="1"/>
</dbReference>
<comment type="caution">
    <text evidence="15">The sequence shown here is derived from an EMBL/GenBank/DDBJ whole genome shotgun (WGS) entry which is preliminary data.</text>
</comment>
<dbReference type="PANTHER" id="PTHR48086">
    <property type="entry name" value="SODIUM/PROLINE SYMPORTER-RELATED"/>
    <property type="match status" value="1"/>
</dbReference>
<evidence type="ECO:0000256" key="3">
    <source>
        <dbReference type="ARBA" id="ARBA00022448"/>
    </source>
</evidence>
<evidence type="ECO:0008006" key="17">
    <source>
        <dbReference type="Google" id="ProtNLM"/>
    </source>
</evidence>
<dbReference type="InterPro" id="IPR050277">
    <property type="entry name" value="Sodium:Solute_Symporter"/>
</dbReference>
<feature type="transmembrane region" description="Helical" evidence="14">
    <location>
        <begin position="81"/>
        <end position="107"/>
    </location>
</feature>
<evidence type="ECO:0000256" key="5">
    <source>
        <dbReference type="ARBA" id="ARBA00022692"/>
    </source>
</evidence>
<evidence type="ECO:0000256" key="9">
    <source>
        <dbReference type="ARBA" id="ARBA00023065"/>
    </source>
</evidence>
<dbReference type="GO" id="GO:0015824">
    <property type="term" value="P:proline transport"/>
    <property type="evidence" value="ECO:0007669"/>
    <property type="project" value="TreeGrafter"/>
</dbReference>
<evidence type="ECO:0000313" key="16">
    <source>
        <dbReference type="Proteomes" id="UP000650511"/>
    </source>
</evidence>
<comment type="catalytic activity">
    <reaction evidence="12">
        <text>L-proline(in) + Na(+)(in) = L-proline(out) + Na(+)(out)</text>
        <dbReference type="Rhea" id="RHEA:28967"/>
        <dbReference type="ChEBI" id="CHEBI:29101"/>
        <dbReference type="ChEBI" id="CHEBI:60039"/>
    </reaction>
</comment>
<gene>
    <name evidence="15" type="ORF">GCM10011354_35660</name>
</gene>
<keyword evidence="11" id="KW-0739">Sodium transport</keyword>
<sequence length="249" mass="26041">MAIVSGLAWGLGYFGQPHILARFMGIRDAALVPVARRVGTTWVAICLAGAVLVGVAGIAFFDTPLDNEETVFLGLITETMPAWIAGILLTAVLAAVMSTADSQLLVTSSALTEDVYRAYLHRDAPPRTLLWVGRLTTVAVAGVALWLALRGGTVLDLVAYAWAGFGAAFGVPLPLSLYWRRMTDVGALAGMLAGAVTVVLWNNVVGGDLYEIVPGVIASAVACVAFSALGSPPRRDFVTQLAEAEAAVE</sequence>
<dbReference type="InterPro" id="IPR038377">
    <property type="entry name" value="Na/Glc_symporter_sf"/>
</dbReference>
<keyword evidence="8" id="KW-0915">Sodium</keyword>
<dbReference type="AlphaFoldDB" id="A0A8J3ADQ4"/>
<keyword evidence="3" id="KW-0813">Transport</keyword>
<dbReference type="GO" id="GO:0005886">
    <property type="term" value="C:plasma membrane"/>
    <property type="evidence" value="ECO:0007669"/>
    <property type="project" value="UniProtKB-SubCell"/>
</dbReference>
<evidence type="ECO:0000256" key="11">
    <source>
        <dbReference type="ARBA" id="ARBA00023201"/>
    </source>
</evidence>
<evidence type="ECO:0000256" key="7">
    <source>
        <dbReference type="ARBA" id="ARBA00022989"/>
    </source>
</evidence>
<feature type="transmembrane region" description="Helical" evidence="14">
    <location>
        <begin position="159"/>
        <end position="178"/>
    </location>
</feature>
<keyword evidence="9" id="KW-0406">Ion transport</keyword>
<name>A0A8J3ADQ4_9ACTN</name>
<keyword evidence="10 14" id="KW-0472">Membrane</keyword>
<dbReference type="InterPro" id="IPR001734">
    <property type="entry name" value="Na/solute_symporter"/>
</dbReference>
<dbReference type="EMBL" id="BMHA01000018">
    <property type="protein sequence ID" value="GGI09757.1"/>
    <property type="molecule type" value="Genomic_DNA"/>
</dbReference>
<organism evidence="15 16">
    <name type="scientific">Egicoccus halophilus</name>
    <dbReference type="NCBI Taxonomy" id="1670830"/>
    <lineage>
        <taxon>Bacteria</taxon>
        <taxon>Bacillati</taxon>
        <taxon>Actinomycetota</taxon>
        <taxon>Nitriliruptoria</taxon>
        <taxon>Egicoccales</taxon>
        <taxon>Egicoccaceae</taxon>
        <taxon>Egicoccus</taxon>
    </lineage>
</organism>
<dbReference type="InterPro" id="IPR018212">
    <property type="entry name" value="Na/solute_symporter_CS"/>
</dbReference>
<proteinExistence type="inferred from homology"/>
<comment type="subcellular location">
    <subcellularLocation>
        <location evidence="1">Cell membrane</location>
        <topology evidence="1">Multi-pass membrane protein</topology>
    </subcellularLocation>
</comment>
<evidence type="ECO:0000256" key="10">
    <source>
        <dbReference type="ARBA" id="ARBA00023136"/>
    </source>
</evidence>
<evidence type="ECO:0000256" key="6">
    <source>
        <dbReference type="ARBA" id="ARBA00022847"/>
    </source>
</evidence>
<dbReference type="PROSITE" id="PS50283">
    <property type="entry name" value="NA_SOLUT_SYMP_3"/>
    <property type="match status" value="1"/>
</dbReference>
<evidence type="ECO:0000256" key="8">
    <source>
        <dbReference type="ARBA" id="ARBA00023053"/>
    </source>
</evidence>
<feature type="transmembrane region" description="Helical" evidence="14">
    <location>
        <begin position="209"/>
        <end position="229"/>
    </location>
</feature>
<dbReference type="Proteomes" id="UP000650511">
    <property type="component" value="Unassembled WGS sequence"/>
</dbReference>
<dbReference type="Pfam" id="PF00474">
    <property type="entry name" value="SSF"/>
    <property type="match status" value="1"/>
</dbReference>
<keyword evidence="5 14" id="KW-0812">Transmembrane</keyword>
<feature type="transmembrane region" description="Helical" evidence="14">
    <location>
        <begin position="42"/>
        <end position="61"/>
    </location>
</feature>
<feature type="transmembrane region" description="Helical" evidence="14">
    <location>
        <begin position="128"/>
        <end position="147"/>
    </location>
</feature>
<keyword evidence="6" id="KW-0769">Symport</keyword>
<keyword evidence="4" id="KW-1003">Cell membrane</keyword>
<dbReference type="PROSITE" id="PS00457">
    <property type="entry name" value="NA_SOLUT_SYMP_2"/>
    <property type="match status" value="1"/>
</dbReference>
<evidence type="ECO:0000256" key="2">
    <source>
        <dbReference type="ARBA" id="ARBA00006434"/>
    </source>
</evidence>
<evidence type="ECO:0000256" key="4">
    <source>
        <dbReference type="ARBA" id="ARBA00022475"/>
    </source>
</evidence>
<accession>A0A8J3ADQ4</accession>
<reference evidence="15" key="1">
    <citation type="journal article" date="2014" name="Int. J. Syst. Evol. Microbiol.">
        <title>Complete genome sequence of Corynebacterium casei LMG S-19264T (=DSM 44701T), isolated from a smear-ripened cheese.</title>
        <authorList>
            <consortium name="US DOE Joint Genome Institute (JGI-PGF)"/>
            <person name="Walter F."/>
            <person name="Albersmeier A."/>
            <person name="Kalinowski J."/>
            <person name="Ruckert C."/>
        </authorList>
    </citation>
    <scope>NUCLEOTIDE SEQUENCE</scope>
    <source>
        <strain evidence="15">CGMCC 1.14988</strain>
    </source>
</reference>
<evidence type="ECO:0000256" key="12">
    <source>
        <dbReference type="ARBA" id="ARBA00033708"/>
    </source>
</evidence>
<evidence type="ECO:0000256" key="1">
    <source>
        <dbReference type="ARBA" id="ARBA00004651"/>
    </source>
</evidence>
<keyword evidence="7 14" id="KW-1133">Transmembrane helix</keyword>
<reference evidence="15" key="2">
    <citation type="submission" date="2020-09" db="EMBL/GenBank/DDBJ databases">
        <authorList>
            <person name="Sun Q."/>
            <person name="Zhou Y."/>
        </authorList>
    </citation>
    <scope>NUCLEOTIDE SEQUENCE</scope>
    <source>
        <strain evidence="15">CGMCC 1.14988</strain>
    </source>
</reference>
<dbReference type="GO" id="GO:0005298">
    <property type="term" value="F:proline:sodium symporter activity"/>
    <property type="evidence" value="ECO:0007669"/>
    <property type="project" value="TreeGrafter"/>
</dbReference>
<evidence type="ECO:0000256" key="13">
    <source>
        <dbReference type="RuleBase" id="RU362091"/>
    </source>
</evidence>
<comment type="similarity">
    <text evidence="2 13">Belongs to the sodium:solute symporter (SSF) (TC 2.A.21) family.</text>
</comment>
<evidence type="ECO:0000256" key="14">
    <source>
        <dbReference type="SAM" id="Phobius"/>
    </source>
</evidence>
<dbReference type="RefSeq" id="WP_205745237.1">
    <property type="nucleotide sequence ID" value="NZ_CP036250.1"/>
</dbReference>
<dbReference type="Gene3D" id="1.20.1730.10">
    <property type="entry name" value="Sodium/glucose cotransporter"/>
    <property type="match status" value="1"/>
</dbReference>
<evidence type="ECO:0000313" key="15">
    <source>
        <dbReference type="EMBL" id="GGI09757.1"/>
    </source>
</evidence>